<evidence type="ECO:0000313" key="9">
    <source>
        <dbReference type="Proteomes" id="UP001208570"/>
    </source>
</evidence>
<comment type="caution">
    <text evidence="8">The sequence shown here is derived from an EMBL/GenBank/DDBJ whole genome shotgun (WGS) entry which is preliminary data.</text>
</comment>
<dbReference type="EMBL" id="JAODUP010000512">
    <property type="protein sequence ID" value="KAK2148158.1"/>
    <property type="molecule type" value="Genomic_DNA"/>
</dbReference>
<dbReference type="PRINTS" id="PR00069">
    <property type="entry name" value="ALDKETRDTASE"/>
</dbReference>
<evidence type="ECO:0000259" key="7">
    <source>
        <dbReference type="Pfam" id="PF00248"/>
    </source>
</evidence>
<evidence type="ECO:0000313" key="8">
    <source>
        <dbReference type="EMBL" id="KAK2148158.1"/>
    </source>
</evidence>
<evidence type="ECO:0000256" key="3">
    <source>
        <dbReference type="ARBA" id="ARBA00023002"/>
    </source>
</evidence>
<dbReference type="SUPFAM" id="SSF51430">
    <property type="entry name" value="NAD(P)-linked oxidoreductase"/>
    <property type="match status" value="1"/>
</dbReference>
<gene>
    <name evidence="8" type="ORF">LSH36_512g03065</name>
</gene>
<evidence type="ECO:0000256" key="1">
    <source>
        <dbReference type="ARBA" id="ARBA00007905"/>
    </source>
</evidence>
<dbReference type="PANTHER" id="PTHR11732">
    <property type="entry name" value="ALDO/KETO REDUCTASE"/>
    <property type="match status" value="1"/>
</dbReference>
<dbReference type="InterPro" id="IPR023210">
    <property type="entry name" value="NADP_OxRdtase_dom"/>
</dbReference>
<dbReference type="InterPro" id="IPR018170">
    <property type="entry name" value="Aldo/ket_reductase_CS"/>
</dbReference>
<feature type="binding site" evidence="5">
    <location>
        <position position="104"/>
    </location>
    <ligand>
        <name>substrate</name>
    </ligand>
</feature>
<evidence type="ECO:0000256" key="6">
    <source>
        <dbReference type="PIRSR" id="PIRSR000097-3"/>
    </source>
</evidence>
<dbReference type="GO" id="GO:0016491">
    <property type="term" value="F:oxidoreductase activity"/>
    <property type="evidence" value="ECO:0007669"/>
    <property type="project" value="UniProtKB-KW"/>
</dbReference>
<dbReference type="PROSITE" id="PS00062">
    <property type="entry name" value="ALDOKETO_REDUCTASE_2"/>
    <property type="match status" value="1"/>
</dbReference>
<proteinExistence type="inferred from homology"/>
<dbReference type="AlphaFoldDB" id="A0AAD9J7Z2"/>
<organism evidence="8 9">
    <name type="scientific">Paralvinella palmiformis</name>
    <dbReference type="NCBI Taxonomy" id="53620"/>
    <lineage>
        <taxon>Eukaryota</taxon>
        <taxon>Metazoa</taxon>
        <taxon>Spiralia</taxon>
        <taxon>Lophotrochozoa</taxon>
        <taxon>Annelida</taxon>
        <taxon>Polychaeta</taxon>
        <taxon>Sedentaria</taxon>
        <taxon>Canalipalpata</taxon>
        <taxon>Terebellida</taxon>
        <taxon>Terebelliformia</taxon>
        <taxon>Alvinellidae</taxon>
        <taxon>Paralvinella</taxon>
    </lineage>
</organism>
<feature type="site" description="Lowers pKa of active site Tyr" evidence="6">
    <location>
        <position position="71"/>
    </location>
</feature>
<evidence type="ECO:0000256" key="4">
    <source>
        <dbReference type="PIRSR" id="PIRSR000097-1"/>
    </source>
</evidence>
<comment type="similarity">
    <text evidence="1">Belongs to the aldo/keto reductase family.</text>
</comment>
<dbReference type="PROSITE" id="PS00063">
    <property type="entry name" value="ALDOKETO_REDUCTASE_3"/>
    <property type="match status" value="1"/>
</dbReference>
<name>A0AAD9J7Z2_9ANNE</name>
<reference evidence="8" key="1">
    <citation type="journal article" date="2023" name="Mol. Biol. Evol.">
        <title>Third-Generation Sequencing Reveals the Adaptive Role of the Epigenome in Three Deep-Sea Polychaetes.</title>
        <authorList>
            <person name="Perez M."/>
            <person name="Aroh O."/>
            <person name="Sun Y."/>
            <person name="Lan Y."/>
            <person name="Juniper S.K."/>
            <person name="Young C.R."/>
            <person name="Angers B."/>
            <person name="Qian P.Y."/>
        </authorList>
    </citation>
    <scope>NUCLEOTIDE SEQUENCE</scope>
    <source>
        <strain evidence="8">P08H-3</strain>
    </source>
</reference>
<feature type="active site" description="Proton donor" evidence="4">
    <location>
        <position position="42"/>
    </location>
</feature>
<sequence>MSQISMPLIGLGTWKSEPGKVANAVKVAIDCGYRMLDCAYVYGNEGEIGEALKGIFSSGKIKREDLFIISKLWNSRHSPSDVKPSIQESLSLLGLTYFDLYLIHWPYAYKPGKDLFPEDEHGRMCCIDINYIDTWKALEKCVDEGLVKYIGLSNFNSKQIQDVIDNSRIKPANLQIEIHPYFSQEKLVQFAKKHGLTVTAYSPLASADRPWIWPNDPTLLEEPQLKEIAAKHKKTPAQVVLRWLLHRNIAVIPKSVTPSRIKENFEIMDFKLSDGEIGIVNSLDRNFRLICPWLDIDGKRVHRDIEAPYYPFTDDIEF</sequence>
<evidence type="ECO:0000256" key="2">
    <source>
        <dbReference type="ARBA" id="ARBA00022857"/>
    </source>
</evidence>
<dbReference type="InterPro" id="IPR036812">
    <property type="entry name" value="NAD(P)_OxRdtase_dom_sf"/>
</dbReference>
<accession>A0AAD9J7Z2</accession>
<dbReference type="Proteomes" id="UP001208570">
    <property type="component" value="Unassembled WGS sequence"/>
</dbReference>
<dbReference type="Pfam" id="PF00248">
    <property type="entry name" value="Aldo_ket_red"/>
    <property type="match status" value="1"/>
</dbReference>
<dbReference type="FunFam" id="3.20.20.100:FF:000006">
    <property type="entry name" value="Aldo-keto reductase family 1 member A1"/>
    <property type="match status" value="1"/>
</dbReference>
<evidence type="ECO:0000256" key="5">
    <source>
        <dbReference type="PIRSR" id="PIRSR000097-2"/>
    </source>
</evidence>
<protein>
    <recommendedName>
        <fullName evidence="7">NADP-dependent oxidoreductase domain-containing protein</fullName>
    </recommendedName>
</protein>
<keyword evidence="9" id="KW-1185">Reference proteome</keyword>
<dbReference type="Gene3D" id="3.20.20.100">
    <property type="entry name" value="NADP-dependent oxidoreductase domain"/>
    <property type="match status" value="1"/>
</dbReference>
<dbReference type="InterPro" id="IPR020471">
    <property type="entry name" value="AKR"/>
</dbReference>
<dbReference type="PIRSF" id="PIRSF000097">
    <property type="entry name" value="AKR"/>
    <property type="match status" value="1"/>
</dbReference>
<keyword evidence="2" id="KW-0521">NADP</keyword>
<feature type="domain" description="NADP-dependent oxidoreductase" evidence="7">
    <location>
        <begin position="9"/>
        <end position="284"/>
    </location>
</feature>
<keyword evidence="3" id="KW-0560">Oxidoreductase</keyword>